<proteinExistence type="predicted"/>
<evidence type="ECO:0000313" key="1">
    <source>
        <dbReference type="EMBL" id="GBO25299.1"/>
    </source>
</evidence>
<dbReference type="EMBL" id="BGPR01048278">
    <property type="protein sequence ID" value="GBO25299.1"/>
    <property type="molecule type" value="Genomic_DNA"/>
</dbReference>
<accession>A0A4Y2VJ29</accession>
<dbReference type="AlphaFoldDB" id="A0A4Y2VJ29"/>
<name>A0A4Y2VJ29_ARAVE</name>
<keyword evidence="2" id="KW-1185">Reference proteome</keyword>
<reference evidence="1 2" key="1">
    <citation type="journal article" date="2019" name="Sci. Rep.">
        <title>Orb-weaving spider Araneus ventricosus genome elucidates the spidroin gene catalogue.</title>
        <authorList>
            <person name="Kono N."/>
            <person name="Nakamura H."/>
            <person name="Ohtoshi R."/>
            <person name="Moran D.A.P."/>
            <person name="Shinohara A."/>
            <person name="Yoshida Y."/>
            <person name="Fujiwara M."/>
            <person name="Mori M."/>
            <person name="Tomita M."/>
            <person name="Arakawa K."/>
        </authorList>
    </citation>
    <scope>NUCLEOTIDE SEQUENCE [LARGE SCALE GENOMIC DNA]</scope>
</reference>
<protein>
    <submittedName>
        <fullName evidence="1">Uncharacterized protein</fullName>
    </submittedName>
</protein>
<gene>
    <name evidence="1" type="ORF">AVEN_222220_1</name>
</gene>
<dbReference type="Proteomes" id="UP000499080">
    <property type="component" value="Unassembled WGS sequence"/>
</dbReference>
<sequence length="172" mass="19511">MGPVKDGDCWTEGLGALCAPALIKTALAGLLALHSKRAMTDLVTGTGVRESVLFCTLVRLYFGCDCTLVQLYFGAALLWFDCTLVRLFIGSTVHWFDCSLVRLSAGSDFVHWFDCSLVRLYIGSTAYWFDRATVRLVLLWFDYFGATVHWFDTHWFDWLLVRLQGWSECTLV</sequence>
<evidence type="ECO:0000313" key="2">
    <source>
        <dbReference type="Proteomes" id="UP000499080"/>
    </source>
</evidence>
<comment type="caution">
    <text evidence="1">The sequence shown here is derived from an EMBL/GenBank/DDBJ whole genome shotgun (WGS) entry which is preliminary data.</text>
</comment>
<organism evidence="1 2">
    <name type="scientific">Araneus ventricosus</name>
    <name type="common">Orbweaver spider</name>
    <name type="synonym">Epeira ventricosa</name>
    <dbReference type="NCBI Taxonomy" id="182803"/>
    <lineage>
        <taxon>Eukaryota</taxon>
        <taxon>Metazoa</taxon>
        <taxon>Ecdysozoa</taxon>
        <taxon>Arthropoda</taxon>
        <taxon>Chelicerata</taxon>
        <taxon>Arachnida</taxon>
        <taxon>Araneae</taxon>
        <taxon>Araneomorphae</taxon>
        <taxon>Entelegynae</taxon>
        <taxon>Araneoidea</taxon>
        <taxon>Araneidae</taxon>
        <taxon>Araneus</taxon>
    </lineage>
</organism>